<proteinExistence type="predicted"/>
<gene>
    <name evidence="2" type="ORF">Zmor_004506</name>
</gene>
<reference evidence="2" key="1">
    <citation type="journal article" date="2023" name="G3 (Bethesda)">
        <title>Whole genome assemblies of Zophobas morio and Tenebrio molitor.</title>
        <authorList>
            <person name="Kaur S."/>
            <person name="Stinson S.A."/>
            <person name="diCenzo G.C."/>
        </authorList>
    </citation>
    <scope>NUCLEOTIDE SEQUENCE</scope>
    <source>
        <strain evidence="2">QUZm001</strain>
    </source>
</reference>
<accession>A0AA38M0U9</accession>
<evidence type="ECO:0000313" key="3">
    <source>
        <dbReference type="Proteomes" id="UP001168821"/>
    </source>
</evidence>
<evidence type="ECO:0000256" key="1">
    <source>
        <dbReference type="SAM" id="MobiDB-lite"/>
    </source>
</evidence>
<feature type="region of interest" description="Disordered" evidence="1">
    <location>
        <begin position="69"/>
        <end position="95"/>
    </location>
</feature>
<keyword evidence="3" id="KW-1185">Reference proteome</keyword>
<dbReference type="AlphaFoldDB" id="A0AA38M0U9"/>
<feature type="compositionally biased region" description="Basic and acidic residues" evidence="1">
    <location>
        <begin position="69"/>
        <end position="84"/>
    </location>
</feature>
<dbReference type="Proteomes" id="UP001168821">
    <property type="component" value="Unassembled WGS sequence"/>
</dbReference>
<organism evidence="2 3">
    <name type="scientific">Zophobas morio</name>
    <dbReference type="NCBI Taxonomy" id="2755281"/>
    <lineage>
        <taxon>Eukaryota</taxon>
        <taxon>Metazoa</taxon>
        <taxon>Ecdysozoa</taxon>
        <taxon>Arthropoda</taxon>
        <taxon>Hexapoda</taxon>
        <taxon>Insecta</taxon>
        <taxon>Pterygota</taxon>
        <taxon>Neoptera</taxon>
        <taxon>Endopterygota</taxon>
        <taxon>Coleoptera</taxon>
        <taxon>Polyphaga</taxon>
        <taxon>Cucujiformia</taxon>
        <taxon>Tenebrionidae</taxon>
        <taxon>Zophobas</taxon>
    </lineage>
</organism>
<evidence type="ECO:0008006" key="4">
    <source>
        <dbReference type="Google" id="ProtNLM"/>
    </source>
</evidence>
<feature type="non-terminal residue" evidence="2">
    <location>
        <position position="1"/>
    </location>
</feature>
<name>A0AA38M0U9_9CUCU</name>
<sequence length="95" mass="10452">TSGLLAKAGRVGERLRGMAEDVWSYATGERGAERARHALESAGGELEQAVTAFEPVVQRHEMAVAAERAYEQRQHEKELAEARSRQRSYNGPTLG</sequence>
<evidence type="ECO:0000313" key="2">
    <source>
        <dbReference type="EMBL" id="KAJ3622568.1"/>
    </source>
</evidence>
<dbReference type="EMBL" id="JALNTZ010001921">
    <property type="protein sequence ID" value="KAJ3622568.1"/>
    <property type="molecule type" value="Genomic_DNA"/>
</dbReference>
<protein>
    <recommendedName>
        <fullName evidence="4">Nuclease</fullName>
    </recommendedName>
</protein>
<comment type="caution">
    <text evidence="2">The sequence shown here is derived from an EMBL/GenBank/DDBJ whole genome shotgun (WGS) entry which is preliminary data.</text>
</comment>